<organism evidence="10 11">
    <name type="scientific">Posidoniimonas corsicana</name>
    <dbReference type="NCBI Taxonomy" id="1938618"/>
    <lineage>
        <taxon>Bacteria</taxon>
        <taxon>Pseudomonadati</taxon>
        <taxon>Planctomycetota</taxon>
        <taxon>Planctomycetia</taxon>
        <taxon>Pirellulales</taxon>
        <taxon>Lacipirellulaceae</taxon>
        <taxon>Posidoniimonas</taxon>
    </lineage>
</organism>
<dbReference type="EC" id="3.5.1.19" evidence="6"/>
<dbReference type="PANTHER" id="PTHR11080:SF2">
    <property type="entry name" value="LD05707P"/>
    <property type="match status" value="1"/>
</dbReference>
<keyword evidence="11" id="KW-1185">Reference proteome</keyword>
<dbReference type="PANTHER" id="PTHR11080">
    <property type="entry name" value="PYRAZINAMIDASE/NICOTINAMIDASE"/>
    <property type="match status" value="1"/>
</dbReference>
<keyword evidence="2" id="KW-0662">Pyridine nucleotide biosynthesis</keyword>
<evidence type="ECO:0000256" key="5">
    <source>
        <dbReference type="ARBA" id="ARBA00037900"/>
    </source>
</evidence>
<evidence type="ECO:0000259" key="9">
    <source>
        <dbReference type="Pfam" id="PF00857"/>
    </source>
</evidence>
<dbReference type="Proteomes" id="UP000316714">
    <property type="component" value="Unassembled WGS sequence"/>
</dbReference>
<dbReference type="OrthoDB" id="6111975at2"/>
<accession>A0A5C5VDB5</accession>
<dbReference type="RefSeq" id="WP_146562558.1">
    <property type="nucleotide sequence ID" value="NZ_SIHJ01000001.1"/>
</dbReference>
<evidence type="ECO:0000256" key="4">
    <source>
        <dbReference type="ARBA" id="ARBA00022801"/>
    </source>
</evidence>
<dbReference type="Gene3D" id="3.40.50.850">
    <property type="entry name" value="Isochorismatase-like"/>
    <property type="match status" value="1"/>
</dbReference>
<dbReference type="CDD" id="cd01011">
    <property type="entry name" value="nicotinamidase"/>
    <property type="match status" value="1"/>
</dbReference>
<dbReference type="GO" id="GO:0008936">
    <property type="term" value="F:nicotinamidase activity"/>
    <property type="evidence" value="ECO:0007669"/>
    <property type="project" value="UniProtKB-EC"/>
</dbReference>
<proteinExistence type="inferred from homology"/>
<dbReference type="InterPro" id="IPR052347">
    <property type="entry name" value="Isochorismatase_Nicotinamidase"/>
</dbReference>
<protein>
    <recommendedName>
        <fullName evidence="8">Nicotinamidase</fullName>
        <ecNumber evidence="6">3.5.1.19</ecNumber>
    </recommendedName>
    <alternativeName>
        <fullName evidence="7">Nicotinamide deamidase</fullName>
    </alternativeName>
</protein>
<dbReference type="Pfam" id="PF00857">
    <property type="entry name" value="Isochorismatase"/>
    <property type="match status" value="1"/>
</dbReference>
<sequence>MKVLILVDIQNDFLPGGALAVPNGDEVVAVANRLMPEYELVVATQDWHPADHQSFASQHDGHAVGEVISVDGLEQILWPDHCVQGTPGAEFAAALNTEGVDHVIRKGTDRMIDSYSGFFDNDHRKATGLGDYLKGRGVTAVDVMGLATDYCVKFTALDAVGLGLSVRLLTEGSRGVELTPGDCNAAIHQMKEAGVRIEGEESE</sequence>
<feature type="domain" description="Isochorismatase-like" evidence="9">
    <location>
        <begin position="3"/>
        <end position="196"/>
    </location>
</feature>
<evidence type="ECO:0000256" key="2">
    <source>
        <dbReference type="ARBA" id="ARBA00022642"/>
    </source>
</evidence>
<keyword evidence="4" id="KW-0378">Hydrolase</keyword>
<gene>
    <name evidence="10" type="ORF">KOR34_08900</name>
</gene>
<dbReference type="InterPro" id="IPR036380">
    <property type="entry name" value="Isochorismatase-like_sf"/>
</dbReference>
<evidence type="ECO:0000256" key="3">
    <source>
        <dbReference type="ARBA" id="ARBA00022723"/>
    </source>
</evidence>
<dbReference type="FunFam" id="3.40.50.850:FF:000006">
    <property type="entry name" value="Bifunctional pyrazinamidase/nicotinamidase"/>
    <property type="match status" value="1"/>
</dbReference>
<comment type="pathway">
    <text evidence="5">Cofactor biosynthesis; nicotinate biosynthesis; nicotinate from nicotinamide: step 1/1.</text>
</comment>
<comment type="similarity">
    <text evidence="1">Belongs to the isochorismatase family.</text>
</comment>
<dbReference type="SUPFAM" id="SSF52499">
    <property type="entry name" value="Isochorismatase-like hydrolases"/>
    <property type="match status" value="1"/>
</dbReference>
<evidence type="ECO:0000256" key="7">
    <source>
        <dbReference type="ARBA" id="ARBA00043224"/>
    </source>
</evidence>
<dbReference type="NCBIfam" id="NF008623">
    <property type="entry name" value="PRK11609.1"/>
    <property type="match status" value="1"/>
</dbReference>
<evidence type="ECO:0000313" key="10">
    <source>
        <dbReference type="EMBL" id="TWT35993.1"/>
    </source>
</evidence>
<comment type="caution">
    <text evidence="10">The sequence shown here is derived from an EMBL/GenBank/DDBJ whole genome shotgun (WGS) entry which is preliminary data.</text>
</comment>
<reference evidence="10 11" key="1">
    <citation type="submission" date="2019-02" db="EMBL/GenBank/DDBJ databases">
        <title>Deep-cultivation of Planctomycetes and their phenomic and genomic characterization uncovers novel biology.</title>
        <authorList>
            <person name="Wiegand S."/>
            <person name="Jogler M."/>
            <person name="Boedeker C."/>
            <person name="Pinto D."/>
            <person name="Vollmers J."/>
            <person name="Rivas-Marin E."/>
            <person name="Kohn T."/>
            <person name="Peeters S.H."/>
            <person name="Heuer A."/>
            <person name="Rast P."/>
            <person name="Oberbeckmann S."/>
            <person name="Bunk B."/>
            <person name="Jeske O."/>
            <person name="Meyerdierks A."/>
            <person name="Storesund J.E."/>
            <person name="Kallscheuer N."/>
            <person name="Luecker S."/>
            <person name="Lage O.M."/>
            <person name="Pohl T."/>
            <person name="Merkel B.J."/>
            <person name="Hornburger P."/>
            <person name="Mueller R.-W."/>
            <person name="Bruemmer F."/>
            <person name="Labrenz M."/>
            <person name="Spormann A.M."/>
            <person name="Op Den Camp H."/>
            <person name="Overmann J."/>
            <person name="Amann R."/>
            <person name="Jetten M.S.M."/>
            <person name="Mascher T."/>
            <person name="Medema M.H."/>
            <person name="Devos D.P."/>
            <person name="Kaster A.-K."/>
            <person name="Ovreas L."/>
            <person name="Rohde M."/>
            <person name="Galperin M.Y."/>
            <person name="Jogler C."/>
        </authorList>
    </citation>
    <scope>NUCLEOTIDE SEQUENCE [LARGE SCALE GENOMIC DNA]</scope>
    <source>
        <strain evidence="10 11">KOR34</strain>
    </source>
</reference>
<dbReference type="InterPro" id="IPR000868">
    <property type="entry name" value="Isochorismatase-like_dom"/>
</dbReference>
<name>A0A5C5VDB5_9BACT</name>
<keyword evidence="3" id="KW-0479">Metal-binding</keyword>
<evidence type="ECO:0000256" key="8">
    <source>
        <dbReference type="ARBA" id="ARBA00072277"/>
    </source>
</evidence>
<evidence type="ECO:0000256" key="6">
    <source>
        <dbReference type="ARBA" id="ARBA00039017"/>
    </source>
</evidence>
<evidence type="ECO:0000313" key="11">
    <source>
        <dbReference type="Proteomes" id="UP000316714"/>
    </source>
</evidence>
<dbReference type="AlphaFoldDB" id="A0A5C5VDB5"/>
<dbReference type="GO" id="GO:0019363">
    <property type="term" value="P:pyridine nucleotide biosynthetic process"/>
    <property type="evidence" value="ECO:0007669"/>
    <property type="project" value="UniProtKB-KW"/>
</dbReference>
<dbReference type="GO" id="GO:0046872">
    <property type="term" value="F:metal ion binding"/>
    <property type="evidence" value="ECO:0007669"/>
    <property type="project" value="UniProtKB-KW"/>
</dbReference>
<evidence type="ECO:0000256" key="1">
    <source>
        <dbReference type="ARBA" id="ARBA00006336"/>
    </source>
</evidence>
<dbReference type="EMBL" id="SIHJ01000001">
    <property type="protein sequence ID" value="TWT35993.1"/>
    <property type="molecule type" value="Genomic_DNA"/>
</dbReference>